<accession>A0A517RCR2</accession>
<dbReference type="AlphaFoldDB" id="A0A517RCR2"/>
<gene>
    <name evidence="3" type="ORF">Pan241w_16990</name>
</gene>
<evidence type="ECO:0000259" key="2">
    <source>
        <dbReference type="PROSITE" id="PS50213"/>
    </source>
</evidence>
<keyword evidence="4" id="KW-1185">Reference proteome</keyword>
<evidence type="ECO:0000256" key="1">
    <source>
        <dbReference type="SAM" id="SignalP"/>
    </source>
</evidence>
<dbReference type="Pfam" id="PF02469">
    <property type="entry name" value="Fasciclin"/>
    <property type="match status" value="2"/>
</dbReference>
<protein>
    <submittedName>
        <fullName evidence="3">Immunogenic protein MPT70</fullName>
    </submittedName>
</protein>
<dbReference type="Proteomes" id="UP000317171">
    <property type="component" value="Chromosome"/>
</dbReference>
<dbReference type="InterPro" id="IPR036378">
    <property type="entry name" value="FAS1_dom_sf"/>
</dbReference>
<dbReference type="InterPro" id="IPR000782">
    <property type="entry name" value="FAS1_domain"/>
</dbReference>
<name>A0A517RCR2_9PLAN</name>
<sequence length="393" mass="41818" precursor="true">MKRLLKTSVAFATILAVSFSATFTHAAEKKDIVDTAVNAGSFKTLAAALGAADLVDALKGKGPFTVFAPTDAAFKKLPAGTVETLLKPENKDQLIAILTYHVVPGKVASKDVVKLKGAKTLNGQRADIQTQGGKVKVDGASVEAVDIECSNGIIHVIDSVILPSEKNIVVTASEAEKFKTLLAAATAAGLADVLANKGPFTVFAPTDEAFAKLPEGTVASLLKPENKEKLAAILKYHVVAGRVYSEDALAAGKAKTLQGKKVKISASNGVAKVNNAKLLATDIDASNGVIHIIDTVIMPPEDKKLSAVEACEKIKHTVARGANLYNHGHYGETTKLYKKTMQTMLDSVDNMPEEIRVNMKRALTHSEKMHCASQQAWTLRHALDHAYMQMSAL</sequence>
<proteinExistence type="predicted"/>
<organism evidence="3 4">
    <name type="scientific">Gimesia alba</name>
    <dbReference type="NCBI Taxonomy" id="2527973"/>
    <lineage>
        <taxon>Bacteria</taxon>
        <taxon>Pseudomonadati</taxon>
        <taxon>Planctomycetota</taxon>
        <taxon>Planctomycetia</taxon>
        <taxon>Planctomycetales</taxon>
        <taxon>Planctomycetaceae</taxon>
        <taxon>Gimesia</taxon>
    </lineage>
</organism>
<reference evidence="3 4" key="1">
    <citation type="submission" date="2019-02" db="EMBL/GenBank/DDBJ databases">
        <title>Deep-cultivation of Planctomycetes and their phenomic and genomic characterization uncovers novel biology.</title>
        <authorList>
            <person name="Wiegand S."/>
            <person name="Jogler M."/>
            <person name="Boedeker C."/>
            <person name="Pinto D."/>
            <person name="Vollmers J."/>
            <person name="Rivas-Marin E."/>
            <person name="Kohn T."/>
            <person name="Peeters S.H."/>
            <person name="Heuer A."/>
            <person name="Rast P."/>
            <person name="Oberbeckmann S."/>
            <person name="Bunk B."/>
            <person name="Jeske O."/>
            <person name="Meyerdierks A."/>
            <person name="Storesund J.E."/>
            <person name="Kallscheuer N."/>
            <person name="Luecker S."/>
            <person name="Lage O.M."/>
            <person name="Pohl T."/>
            <person name="Merkel B.J."/>
            <person name="Hornburger P."/>
            <person name="Mueller R.-W."/>
            <person name="Bruemmer F."/>
            <person name="Labrenz M."/>
            <person name="Spormann A.M."/>
            <person name="Op den Camp H."/>
            <person name="Overmann J."/>
            <person name="Amann R."/>
            <person name="Jetten M.S.M."/>
            <person name="Mascher T."/>
            <person name="Medema M.H."/>
            <person name="Devos D.P."/>
            <person name="Kaster A.-K."/>
            <person name="Ovreas L."/>
            <person name="Rohde M."/>
            <person name="Galperin M.Y."/>
            <person name="Jogler C."/>
        </authorList>
    </citation>
    <scope>NUCLEOTIDE SEQUENCE [LARGE SCALE GENOMIC DNA]</scope>
    <source>
        <strain evidence="3 4">Pan241w</strain>
    </source>
</reference>
<feature type="signal peptide" evidence="1">
    <location>
        <begin position="1"/>
        <end position="26"/>
    </location>
</feature>
<dbReference type="SUPFAM" id="SSF82153">
    <property type="entry name" value="FAS1 domain"/>
    <property type="match status" value="2"/>
</dbReference>
<dbReference type="OrthoDB" id="9800666at2"/>
<feature type="domain" description="FAS1" evidence="2">
    <location>
        <begin position="29"/>
        <end position="161"/>
    </location>
</feature>
<dbReference type="GO" id="GO:0005615">
    <property type="term" value="C:extracellular space"/>
    <property type="evidence" value="ECO:0007669"/>
    <property type="project" value="TreeGrafter"/>
</dbReference>
<dbReference type="PANTHER" id="PTHR10900">
    <property type="entry name" value="PERIOSTIN-RELATED"/>
    <property type="match status" value="1"/>
</dbReference>
<evidence type="ECO:0000313" key="3">
    <source>
        <dbReference type="EMBL" id="QDT41636.1"/>
    </source>
</evidence>
<dbReference type="InterPro" id="IPR050904">
    <property type="entry name" value="Adhesion/Biosynth-related"/>
</dbReference>
<feature type="domain" description="FAS1" evidence="2">
    <location>
        <begin position="165"/>
        <end position="297"/>
    </location>
</feature>
<dbReference type="RefSeq" id="WP_145213548.1">
    <property type="nucleotide sequence ID" value="NZ_CP036269.1"/>
</dbReference>
<dbReference type="EMBL" id="CP036269">
    <property type="protein sequence ID" value="QDT41636.1"/>
    <property type="molecule type" value="Genomic_DNA"/>
</dbReference>
<dbReference type="SMART" id="SM00554">
    <property type="entry name" value="FAS1"/>
    <property type="match status" value="2"/>
</dbReference>
<feature type="chain" id="PRO_5021931733" evidence="1">
    <location>
        <begin position="27"/>
        <end position="393"/>
    </location>
</feature>
<dbReference type="PROSITE" id="PS50213">
    <property type="entry name" value="FAS1"/>
    <property type="match status" value="2"/>
</dbReference>
<dbReference type="FunFam" id="2.30.180.10:FF:000019">
    <property type="entry name" value="Cell surface lipoprotein"/>
    <property type="match status" value="2"/>
</dbReference>
<dbReference type="Gene3D" id="2.30.180.10">
    <property type="entry name" value="FAS1 domain"/>
    <property type="match status" value="2"/>
</dbReference>
<dbReference type="PANTHER" id="PTHR10900:SF77">
    <property type="entry name" value="FI19380P1"/>
    <property type="match status" value="1"/>
</dbReference>
<evidence type="ECO:0000313" key="4">
    <source>
        <dbReference type="Proteomes" id="UP000317171"/>
    </source>
</evidence>
<dbReference type="KEGG" id="gaz:Pan241w_16990"/>
<keyword evidence="1" id="KW-0732">Signal</keyword>